<evidence type="ECO:0000259" key="2">
    <source>
        <dbReference type="PROSITE" id="PS50995"/>
    </source>
</evidence>
<proteinExistence type="predicted"/>
<dbReference type="InterPro" id="IPR039422">
    <property type="entry name" value="MarR/SlyA-like"/>
</dbReference>
<dbReference type="GO" id="GO:0003700">
    <property type="term" value="F:DNA-binding transcription factor activity"/>
    <property type="evidence" value="ECO:0007669"/>
    <property type="project" value="InterPro"/>
</dbReference>
<dbReference type="AlphaFoldDB" id="A0A7I7KSS2"/>
<dbReference type="KEGG" id="mcoo:MCOO_08140"/>
<organism evidence="3 4">
    <name type="scientific">Mycobacterium cookii</name>
    <dbReference type="NCBI Taxonomy" id="1775"/>
    <lineage>
        <taxon>Bacteria</taxon>
        <taxon>Bacillati</taxon>
        <taxon>Actinomycetota</taxon>
        <taxon>Actinomycetes</taxon>
        <taxon>Mycobacteriales</taxon>
        <taxon>Mycobacteriaceae</taxon>
        <taxon>Mycobacterium</taxon>
    </lineage>
</organism>
<dbReference type="Gene3D" id="1.10.10.10">
    <property type="entry name" value="Winged helix-like DNA-binding domain superfamily/Winged helix DNA-binding domain"/>
    <property type="match status" value="1"/>
</dbReference>
<dbReference type="Proteomes" id="UP000465866">
    <property type="component" value="Chromosome"/>
</dbReference>
<gene>
    <name evidence="3" type="ORF">MCOO_08140</name>
</gene>
<sequence>MAEREAHSAPPSRAELENLMGADLRAMTAGSDRLGRHFARQHHLHNSDLRALLHIMVAETAGEPLNSSQLRERMDISNAAITYLVDRVMSAGHIRRETDPSDRRKSLLRMEDGARVLGREFFGPLGAHLHSAVAELSDDELLATHRVLMAMNDAMSAFEDELQTASGRSAQDARSDNGHSTEGR</sequence>
<dbReference type="RefSeq" id="WP_163775195.1">
    <property type="nucleotide sequence ID" value="NZ_AP022569.1"/>
</dbReference>
<evidence type="ECO:0000313" key="3">
    <source>
        <dbReference type="EMBL" id="BBX44799.1"/>
    </source>
</evidence>
<evidence type="ECO:0000313" key="4">
    <source>
        <dbReference type="Proteomes" id="UP000465866"/>
    </source>
</evidence>
<accession>A0A7I7KSS2</accession>
<dbReference type="PANTHER" id="PTHR33164">
    <property type="entry name" value="TRANSCRIPTIONAL REGULATOR, MARR FAMILY"/>
    <property type="match status" value="1"/>
</dbReference>
<dbReference type="SMART" id="SM00347">
    <property type="entry name" value="HTH_MARR"/>
    <property type="match status" value="1"/>
</dbReference>
<evidence type="ECO:0000256" key="1">
    <source>
        <dbReference type="SAM" id="MobiDB-lite"/>
    </source>
</evidence>
<dbReference type="InterPro" id="IPR000835">
    <property type="entry name" value="HTH_MarR-typ"/>
</dbReference>
<dbReference type="PANTHER" id="PTHR33164:SF106">
    <property type="entry name" value="TRANSCRIPTIONAL REGULATORY PROTEIN"/>
    <property type="match status" value="1"/>
</dbReference>
<reference evidence="3 4" key="1">
    <citation type="journal article" date="2019" name="Emerg. Microbes Infect.">
        <title>Comprehensive subspecies identification of 175 nontuberculous mycobacteria species based on 7547 genomic profiles.</title>
        <authorList>
            <person name="Matsumoto Y."/>
            <person name="Kinjo T."/>
            <person name="Motooka D."/>
            <person name="Nabeya D."/>
            <person name="Jung N."/>
            <person name="Uechi K."/>
            <person name="Horii T."/>
            <person name="Iida T."/>
            <person name="Fujita J."/>
            <person name="Nakamura S."/>
        </authorList>
    </citation>
    <scope>NUCLEOTIDE SEQUENCE [LARGE SCALE GENOMIC DNA]</scope>
    <source>
        <strain evidence="3 4">JCM 12404</strain>
    </source>
</reference>
<protein>
    <submittedName>
        <fullName evidence="3">MarR family transcriptional regulator</fullName>
    </submittedName>
</protein>
<keyword evidence="4" id="KW-1185">Reference proteome</keyword>
<dbReference type="Pfam" id="PF12802">
    <property type="entry name" value="MarR_2"/>
    <property type="match status" value="1"/>
</dbReference>
<name>A0A7I7KSS2_9MYCO</name>
<feature type="domain" description="HTH marR-type" evidence="2">
    <location>
        <begin position="13"/>
        <end position="153"/>
    </location>
</feature>
<dbReference type="PROSITE" id="PS50995">
    <property type="entry name" value="HTH_MARR_2"/>
    <property type="match status" value="1"/>
</dbReference>
<dbReference type="SUPFAM" id="SSF46785">
    <property type="entry name" value="Winged helix' DNA-binding domain"/>
    <property type="match status" value="1"/>
</dbReference>
<dbReference type="GO" id="GO:0006950">
    <property type="term" value="P:response to stress"/>
    <property type="evidence" value="ECO:0007669"/>
    <property type="project" value="TreeGrafter"/>
</dbReference>
<feature type="region of interest" description="Disordered" evidence="1">
    <location>
        <begin position="161"/>
        <end position="184"/>
    </location>
</feature>
<dbReference type="InterPro" id="IPR036388">
    <property type="entry name" value="WH-like_DNA-bd_sf"/>
</dbReference>
<dbReference type="EMBL" id="AP022569">
    <property type="protein sequence ID" value="BBX44799.1"/>
    <property type="molecule type" value="Genomic_DNA"/>
</dbReference>
<feature type="compositionally biased region" description="Basic and acidic residues" evidence="1">
    <location>
        <begin position="171"/>
        <end position="184"/>
    </location>
</feature>
<dbReference type="InterPro" id="IPR036390">
    <property type="entry name" value="WH_DNA-bd_sf"/>
</dbReference>